<reference evidence="2 3" key="1">
    <citation type="submission" date="2024-02" db="EMBL/GenBank/DDBJ databases">
        <authorList>
            <person name="Chen Y."/>
            <person name="Shah S."/>
            <person name="Dougan E. K."/>
            <person name="Thang M."/>
            <person name="Chan C."/>
        </authorList>
    </citation>
    <scope>NUCLEOTIDE SEQUENCE [LARGE SCALE GENOMIC DNA]</scope>
</reference>
<feature type="region of interest" description="Disordered" evidence="1">
    <location>
        <begin position="45"/>
        <end position="109"/>
    </location>
</feature>
<feature type="compositionally biased region" description="Basic and acidic residues" evidence="1">
    <location>
        <begin position="45"/>
        <end position="75"/>
    </location>
</feature>
<comment type="caution">
    <text evidence="2">The sequence shown here is derived from an EMBL/GenBank/DDBJ whole genome shotgun (WGS) entry which is preliminary data.</text>
</comment>
<protein>
    <submittedName>
        <fullName evidence="2">Uncharacterized protein</fullName>
    </submittedName>
</protein>
<evidence type="ECO:0000313" key="3">
    <source>
        <dbReference type="Proteomes" id="UP001642464"/>
    </source>
</evidence>
<feature type="compositionally biased region" description="Acidic residues" evidence="1">
    <location>
        <begin position="98"/>
        <end position="109"/>
    </location>
</feature>
<evidence type="ECO:0000256" key="1">
    <source>
        <dbReference type="SAM" id="MobiDB-lite"/>
    </source>
</evidence>
<accession>A0ABP0H5A0</accession>
<dbReference type="Proteomes" id="UP001642464">
    <property type="component" value="Unassembled WGS sequence"/>
</dbReference>
<keyword evidence="3" id="KW-1185">Reference proteome</keyword>
<dbReference type="EMBL" id="CAXAMM010000003">
    <property type="protein sequence ID" value="CAK8985409.1"/>
    <property type="molecule type" value="Genomic_DNA"/>
</dbReference>
<organism evidence="2 3">
    <name type="scientific">Durusdinium trenchii</name>
    <dbReference type="NCBI Taxonomy" id="1381693"/>
    <lineage>
        <taxon>Eukaryota</taxon>
        <taxon>Sar</taxon>
        <taxon>Alveolata</taxon>
        <taxon>Dinophyceae</taxon>
        <taxon>Suessiales</taxon>
        <taxon>Symbiodiniaceae</taxon>
        <taxon>Durusdinium</taxon>
    </lineage>
</organism>
<proteinExistence type="predicted"/>
<evidence type="ECO:0000313" key="2">
    <source>
        <dbReference type="EMBL" id="CAK8985409.1"/>
    </source>
</evidence>
<sequence length="109" mass="11761">MQDFRPPSWSVLRRHENALIDSGQAAKSGNFDLAVEILRAREVAEHAAEPAEPAEPTKSKRLLDSPEVSPKEKFGSARADTGVPESESEGGIAPEVLTEADDTSDLSFD</sequence>
<name>A0ABP0H5A0_9DINO</name>
<gene>
    <name evidence="2" type="ORF">SCF082_LOCUS135</name>
</gene>